<evidence type="ECO:0000256" key="2">
    <source>
        <dbReference type="SAM" id="SignalP"/>
    </source>
</evidence>
<evidence type="ECO:0008006" key="5">
    <source>
        <dbReference type="Google" id="ProtNLM"/>
    </source>
</evidence>
<dbReference type="Proteomes" id="UP000837803">
    <property type="component" value="Unassembled WGS sequence"/>
</dbReference>
<evidence type="ECO:0000313" key="4">
    <source>
        <dbReference type="Proteomes" id="UP000837803"/>
    </source>
</evidence>
<comment type="caution">
    <text evidence="3">The sequence shown here is derived from an EMBL/GenBank/DDBJ whole genome shotgun (WGS) entry which is preliminary data.</text>
</comment>
<keyword evidence="2" id="KW-0732">Signal</keyword>
<dbReference type="RefSeq" id="WP_238750355.1">
    <property type="nucleotide sequence ID" value="NZ_CAKLPZ010000001.1"/>
</dbReference>
<protein>
    <recommendedName>
        <fullName evidence="5">Rhodanese domain-containing protein</fullName>
    </recommendedName>
</protein>
<gene>
    <name evidence="3" type="ORF">LEM8419_01454</name>
</gene>
<feature type="signal peptide" evidence="2">
    <location>
        <begin position="1"/>
        <end position="23"/>
    </location>
</feature>
<evidence type="ECO:0000256" key="1">
    <source>
        <dbReference type="SAM" id="MobiDB-lite"/>
    </source>
</evidence>
<name>A0ABM9B0Z1_9BACT</name>
<proteinExistence type="predicted"/>
<evidence type="ECO:0000313" key="3">
    <source>
        <dbReference type="EMBL" id="CAH1000303.1"/>
    </source>
</evidence>
<reference evidence="3" key="1">
    <citation type="submission" date="2021-12" db="EMBL/GenBank/DDBJ databases">
        <authorList>
            <person name="Rodrigo-Torres L."/>
            <person name="Arahal R. D."/>
            <person name="Lucena T."/>
        </authorList>
    </citation>
    <scope>NUCLEOTIDE SEQUENCE</scope>
    <source>
        <strain evidence="3">CECT 8419</strain>
    </source>
</reference>
<keyword evidence="4" id="KW-1185">Reference proteome</keyword>
<dbReference type="EMBL" id="CAKLPZ010000001">
    <property type="protein sequence ID" value="CAH1000303.1"/>
    <property type="molecule type" value="Genomic_DNA"/>
</dbReference>
<feature type="chain" id="PRO_5046649611" description="Rhodanese domain-containing protein" evidence="2">
    <location>
        <begin position="24"/>
        <end position="186"/>
    </location>
</feature>
<sequence>MSRCSTLGIILYLCTVAAFPLSAATDHRDTPVPPPIDTAAEVRQTQIRIIHHPDRRPVRLIEIAGRYGQVQPIAYDHRIVPALAAASARPTLLVVDGDAPRSASAWYRALYTQESVIMLYLGGADHIGGVPASWTVIRAANSAPAVASVVQTVFGELTPVANSGNTRDIVQGNVTNDPVLPGTQQP</sequence>
<organism evidence="3 4">
    <name type="scientific">Neolewinella maritima</name>
    <dbReference type="NCBI Taxonomy" id="1383882"/>
    <lineage>
        <taxon>Bacteria</taxon>
        <taxon>Pseudomonadati</taxon>
        <taxon>Bacteroidota</taxon>
        <taxon>Saprospiria</taxon>
        <taxon>Saprospirales</taxon>
        <taxon>Lewinellaceae</taxon>
        <taxon>Neolewinella</taxon>
    </lineage>
</organism>
<accession>A0ABM9B0Z1</accession>
<feature type="region of interest" description="Disordered" evidence="1">
    <location>
        <begin position="165"/>
        <end position="186"/>
    </location>
</feature>